<comment type="caution">
    <text evidence="2">The sequence shown here is derived from an EMBL/GenBank/DDBJ whole genome shotgun (WGS) entry which is preliminary data.</text>
</comment>
<gene>
    <name evidence="2" type="ORF">VNO78_06829</name>
</gene>
<dbReference type="InterPro" id="IPR053168">
    <property type="entry name" value="Glutamic_endopeptidase"/>
</dbReference>
<dbReference type="Pfam" id="PF03080">
    <property type="entry name" value="Neprosin"/>
    <property type="match status" value="1"/>
</dbReference>
<feature type="domain" description="Neprosin PEP catalytic" evidence="1">
    <location>
        <begin position="142"/>
        <end position="375"/>
    </location>
</feature>
<dbReference type="InterPro" id="IPR004314">
    <property type="entry name" value="Neprosin"/>
</dbReference>
<dbReference type="EMBL" id="JAYMYS010000002">
    <property type="protein sequence ID" value="KAK7405486.1"/>
    <property type="molecule type" value="Genomic_DNA"/>
</dbReference>
<dbReference type="InterPro" id="IPR025521">
    <property type="entry name" value="Neprosin_propep"/>
</dbReference>
<reference evidence="2 3" key="1">
    <citation type="submission" date="2024-01" db="EMBL/GenBank/DDBJ databases">
        <title>The genomes of 5 underutilized Papilionoideae crops provide insights into root nodulation and disease resistanc.</title>
        <authorList>
            <person name="Jiang F."/>
        </authorList>
    </citation>
    <scope>NUCLEOTIDE SEQUENCE [LARGE SCALE GENOMIC DNA]</scope>
    <source>
        <strain evidence="2">DUOXIRENSHENG_FW03</strain>
        <tissue evidence="2">Leaves</tissue>
    </source>
</reference>
<organism evidence="2 3">
    <name type="scientific">Psophocarpus tetragonolobus</name>
    <name type="common">Winged bean</name>
    <name type="synonym">Dolichos tetragonolobus</name>
    <dbReference type="NCBI Taxonomy" id="3891"/>
    <lineage>
        <taxon>Eukaryota</taxon>
        <taxon>Viridiplantae</taxon>
        <taxon>Streptophyta</taxon>
        <taxon>Embryophyta</taxon>
        <taxon>Tracheophyta</taxon>
        <taxon>Spermatophyta</taxon>
        <taxon>Magnoliopsida</taxon>
        <taxon>eudicotyledons</taxon>
        <taxon>Gunneridae</taxon>
        <taxon>Pentapetalae</taxon>
        <taxon>rosids</taxon>
        <taxon>fabids</taxon>
        <taxon>Fabales</taxon>
        <taxon>Fabaceae</taxon>
        <taxon>Papilionoideae</taxon>
        <taxon>50 kb inversion clade</taxon>
        <taxon>NPAAA clade</taxon>
        <taxon>indigoferoid/millettioid clade</taxon>
        <taxon>Phaseoleae</taxon>
        <taxon>Psophocarpus</taxon>
    </lineage>
</organism>
<accession>A0AAN9XSF9</accession>
<keyword evidence="3" id="KW-1185">Reference proteome</keyword>
<evidence type="ECO:0000313" key="2">
    <source>
        <dbReference type="EMBL" id="KAK7405486.1"/>
    </source>
</evidence>
<name>A0AAN9XSF9_PSOTE</name>
<sequence length="376" mass="42612">MGKGTLSTRVRKKVQLEDIKVNVCIYAFDFDFLYLNGHTLLQENLRVRRETEFGYIVDCIDIKKQPAFDHPLLKNHKLQRKPSFQKSNNKTSVKNSPSRILFELEKDECPKGTVPIRRTTKDDLIRTKSTLNNSMLMESLMESEPGLHMAELTLIPDSGPYYKISGINSIYNPTVLNNNQISASNLWVRNGPIATNNKIVLGWHKDNFKKTGCINMLCRGFVQVNKGTYLGLRVNRTSIYGGPAREFEFSISQDVSTKNWWLMLGNIGFGYYPRELFSNLTSADHVGLGGRTRTAPNAASPQMGSGHFPDRDISHSCYYFRNISYHDKSRTNFVPERYETTSFTDNSNCFGVEYRGFPGNVGYFLQFGGPGGNCGK</sequence>
<proteinExistence type="predicted"/>
<dbReference type="PANTHER" id="PTHR31589:SF223">
    <property type="entry name" value="PROTEIN, PUTATIVE (DUF239)-RELATED"/>
    <property type="match status" value="1"/>
</dbReference>
<dbReference type="Proteomes" id="UP001386955">
    <property type="component" value="Unassembled WGS sequence"/>
</dbReference>
<evidence type="ECO:0000313" key="3">
    <source>
        <dbReference type="Proteomes" id="UP001386955"/>
    </source>
</evidence>
<dbReference type="PANTHER" id="PTHR31589">
    <property type="entry name" value="PROTEIN, PUTATIVE (DUF239)-RELATED-RELATED"/>
    <property type="match status" value="1"/>
</dbReference>
<dbReference type="Gene3D" id="3.30.470.30">
    <property type="entry name" value="DNA ligase/mRNA capping enzyme"/>
    <property type="match status" value="1"/>
</dbReference>
<dbReference type="Pfam" id="PF14365">
    <property type="entry name" value="Neprosin_AP"/>
    <property type="match status" value="1"/>
</dbReference>
<dbReference type="AlphaFoldDB" id="A0AAN9XSF9"/>
<dbReference type="PROSITE" id="PS52045">
    <property type="entry name" value="NEPROSIN_PEP_CD"/>
    <property type="match status" value="1"/>
</dbReference>
<protein>
    <recommendedName>
        <fullName evidence="1">Neprosin PEP catalytic domain-containing protein</fullName>
    </recommendedName>
</protein>
<evidence type="ECO:0000259" key="1">
    <source>
        <dbReference type="PROSITE" id="PS52045"/>
    </source>
</evidence>